<dbReference type="EMBL" id="FP929003">
    <property type="protein sequence ID" value="CBK39814.1"/>
    <property type="molecule type" value="Genomic_DNA"/>
</dbReference>
<keyword evidence="10" id="KW-1185">Reference proteome</keyword>
<dbReference type="InterPro" id="IPR023753">
    <property type="entry name" value="FAD/NAD-binding_dom"/>
</dbReference>
<dbReference type="Proteomes" id="UP000001660">
    <property type="component" value="Chromosome"/>
</dbReference>
<keyword evidence="6" id="KW-0472">Membrane</keyword>
<reference evidence="9 10" key="1">
    <citation type="journal article" date="2010" name="Proc. Natl. Acad. Sci. U.S.A.">
        <title>A Nitrospira metagenome illuminates the physiology and evolution of globally important nitrite-oxidizing bacteria.</title>
        <authorList>
            <person name="Lucker S."/>
            <person name="Wagner M."/>
            <person name="Maixner F."/>
            <person name="Pelletier E."/>
            <person name="Koch H."/>
            <person name="Vacherie B."/>
            <person name="Rattei T."/>
            <person name="Sinninghe Damste J."/>
            <person name="Spieck E."/>
            <person name="Le Paslier D."/>
            <person name="Daims H."/>
        </authorList>
    </citation>
    <scope>NUCLEOTIDE SEQUENCE [LARGE SCALE GENOMIC DNA]</scope>
</reference>
<evidence type="ECO:0000256" key="1">
    <source>
        <dbReference type="ARBA" id="ARBA00001974"/>
    </source>
</evidence>
<feature type="domain" description="FAD/NAD(P)-binding" evidence="7">
    <location>
        <begin position="16"/>
        <end position="333"/>
    </location>
</feature>
<dbReference type="AlphaFoldDB" id="D8P7H2"/>
<dbReference type="Gene3D" id="3.50.50.100">
    <property type="match status" value="1"/>
</dbReference>
<protein>
    <submittedName>
        <fullName evidence="9">Respiratory NADH dehydrogenase</fullName>
        <ecNumber evidence="9">1.6.99.3</ecNumber>
    </submittedName>
</protein>
<dbReference type="STRING" id="330214.NIDE0026"/>
<proteinExistence type="inferred from homology"/>
<dbReference type="PANTHER" id="PTHR42913">
    <property type="entry name" value="APOPTOSIS-INDUCING FACTOR 1"/>
    <property type="match status" value="1"/>
</dbReference>
<keyword evidence="6" id="KW-0812">Transmembrane</keyword>
<comment type="similarity">
    <text evidence="2">Belongs to the NADH dehydrogenase family.</text>
</comment>
<dbReference type="GO" id="GO:0003955">
    <property type="term" value="F:NAD(P)H dehydrogenase (quinone) activity"/>
    <property type="evidence" value="ECO:0007669"/>
    <property type="project" value="TreeGrafter"/>
</dbReference>
<dbReference type="eggNOG" id="COG1252">
    <property type="taxonomic scope" value="Bacteria"/>
</dbReference>
<dbReference type="PRINTS" id="PR00411">
    <property type="entry name" value="PNDRDTASEI"/>
</dbReference>
<dbReference type="SUPFAM" id="SSF51905">
    <property type="entry name" value="FAD/NAD(P)-binding domain"/>
    <property type="match status" value="1"/>
</dbReference>
<keyword evidence="5 9" id="KW-0560">Oxidoreductase</keyword>
<dbReference type="GO" id="GO:0019646">
    <property type="term" value="P:aerobic electron transport chain"/>
    <property type="evidence" value="ECO:0007669"/>
    <property type="project" value="TreeGrafter"/>
</dbReference>
<keyword evidence="6" id="KW-1133">Transmembrane helix</keyword>
<evidence type="ECO:0000259" key="8">
    <source>
        <dbReference type="Pfam" id="PF22366"/>
    </source>
</evidence>
<dbReference type="Pfam" id="PF07992">
    <property type="entry name" value="Pyr_redox_2"/>
    <property type="match status" value="1"/>
</dbReference>
<evidence type="ECO:0000256" key="2">
    <source>
        <dbReference type="ARBA" id="ARBA00005272"/>
    </source>
</evidence>
<dbReference type="InterPro" id="IPR036188">
    <property type="entry name" value="FAD/NAD-bd_sf"/>
</dbReference>
<organism evidence="9 10">
    <name type="scientific">Nitrospira defluvii</name>
    <dbReference type="NCBI Taxonomy" id="330214"/>
    <lineage>
        <taxon>Bacteria</taxon>
        <taxon>Pseudomonadati</taxon>
        <taxon>Nitrospirota</taxon>
        <taxon>Nitrospiria</taxon>
        <taxon>Nitrospirales</taxon>
        <taxon>Nitrospiraceae</taxon>
        <taxon>Nitrospira</taxon>
    </lineage>
</organism>
<sequence length="439" mass="47597">MDRTGDMPIRGVQIPRVVIVGGGFGGLYAAKGLSNEAVAVTLIDRKNHHTFQPLLYQVALGVLSPGEIASSLRRILQPARNLHTILGEVVGIDVAARNVQLNDGALVAYDYLILAAGARHAYFGHDEWEADAPGLKTIEDAVEIRSRLLLAFERAEQKAQLTGRDEPLSFAVIGGGPTGVELAGAIADLARLALAKDFKAIDTMQARVRLYEGASRILGTYSEDSSRKAAEQLEQLGVEVCTDSLVRAVQPGRIRVGDEWIATDVTIWATGVAPSPLAKTLGVATDRSGRVPIEQDLSVPGHREVFVIGDMAALVDANGRPVPGLAAAALQQGQQAARNILNDLQRRPREPFRYVDRGSMATIGHHRAVAECGRWHLSGIPAWLLWSVVHVFLLIGFRNRIAVMLQWIWAYATRNGSSPLITDFQRTEAKRAFPSTHSS</sequence>
<dbReference type="InterPro" id="IPR051169">
    <property type="entry name" value="NADH-Q_oxidoreductase"/>
</dbReference>
<dbReference type="PANTHER" id="PTHR42913:SF3">
    <property type="entry name" value="64 KDA MITOCHONDRIAL NADH DEHYDROGENASE (EUROFUNG)"/>
    <property type="match status" value="1"/>
</dbReference>
<accession>D8P7H2</accession>
<dbReference type="PRINTS" id="PR00368">
    <property type="entry name" value="FADPNR"/>
</dbReference>
<keyword evidence="3" id="KW-0285">Flavoprotein</keyword>
<comment type="cofactor">
    <cofactor evidence="1">
        <name>FAD</name>
        <dbReference type="ChEBI" id="CHEBI:57692"/>
    </cofactor>
</comment>
<evidence type="ECO:0000256" key="5">
    <source>
        <dbReference type="ARBA" id="ARBA00023002"/>
    </source>
</evidence>
<dbReference type="EC" id="1.6.99.3" evidence="9"/>
<evidence type="ECO:0000256" key="4">
    <source>
        <dbReference type="ARBA" id="ARBA00022827"/>
    </source>
</evidence>
<evidence type="ECO:0000259" key="7">
    <source>
        <dbReference type="Pfam" id="PF07992"/>
    </source>
</evidence>
<name>D8P7H2_9BACT</name>
<feature type="domain" description="External alternative NADH-ubiquinone oxidoreductase-like C-terminal" evidence="8">
    <location>
        <begin position="357"/>
        <end position="408"/>
    </location>
</feature>
<dbReference type="KEGG" id="nde:NIDE0026"/>
<dbReference type="HOGENOM" id="CLU_021377_7_1_0"/>
<dbReference type="InterPro" id="IPR054585">
    <property type="entry name" value="NDH2-like_C"/>
</dbReference>
<gene>
    <name evidence="9" type="primary">ndh</name>
    <name evidence="9" type="ORF">NIDE0026</name>
</gene>
<feature type="transmembrane region" description="Helical" evidence="6">
    <location>
        <begin position="375"/>
        <end position="397"/>
    </location>
</feature>
<evidence type="ECO:0000313" key="9">
    <source>
        <dbReference type="EMBL" id="CBK39814.1"/>
    </source>
</evidence>
<evidence type="ECO:0000256" key="3">
    <source>
        <dbReference type="ARBA" id="ARBA00022630"/>
    </source>
</evidence>
<keyword evidence="4" id="KW-0274">FAD</keyword>
<evidence type="ECO:0000313" key="10">
    <source>
        <dbReference type="Proteomes" id="UP000001660"/>
    </source>
</evidence>
<evidence type="ECO:0000256" key="6">
    <source>
        <dbReference type="SAM" id="Phobius"/>
    </source>
</evidence>
<dbReference type="Pfam" id="PF22366">
    <property type="entry name" value="NDH2_C"/>
    <property type="match status" value="1"/>
</dbReference>
<dbReference type="OrthoDB" id="9781621at2"/>